<dbReference type="InterPro" id="IPR025329">
    <property type="entry name" value="DUF4235"/>
</dbReference>
<evidence type="ECO:0008006" key="4">
    <source>
        <dbReference type="Google" id="ProtNLM"/>
    </source>
</evidence>
<dbReference type="AlphaFoldDB" id="A0A1D9MIZ4"/>
<dbReference type="KEGG" id="avu:BK816_01755"/>
<dbReference type="Proteomes" id="UP000176288">
    <property type="component" value="Chromosome"/>
</dbReference>
<evidence type="ECO:0000313" key="2">
    <source>
        <dbReference type="EMBL" id="AOZ72178.1"/>
    </source>
</evidence>
<gene>
    <name evidence="2" type="ORF">BK816_01755</name>
</gene>
<dbReference type="STRING" id="1912795.BK816_01755"/>
<dbReference type="EMBL" id="CP017812">
    <property type="protein sequence ID" value="AOZ72178.1"/>
    <property type="molecule type" value="Genomic_DNA"/>
</dbReference>
<reference evidence="2 3" key="1">
    <citation type="submission" date="2016-10" db="EMBL/GenBank/DDBJ databases">
        <title>Actinomyces aegypiusis sp. nov., isolated from the Aegypius monachus in Qinghai Tibet Plateau China.</title>
        <authorList>
            <person name="Wang Y."/>
        </authorList>
    </citation>
    <scope>NUCLEOTIDE SEQUENCE [LARGE SCALE GENOMIC DNA]</scope>
    <source>
        <strain evidence="2 3">VUL4_3</strain>
    </source>
</reference>
<organism evidence="2 3">
    <name type="scientific">Boudabousia tangfeifanii</name>
    <dbReference type="NCBI Taxonomy" id="1912795"/>
    <lineage>
        <taxon>Bacteria</taxon>
        <taxon>Bacillati</taxon>
        <taxon>Actinomycetota</taxon>
        <taxon>Actinomycetes</taxon>
        <taxon>Actinomycetales</taxon>
        <taxon>Actinomycetaceae</taxon>
        <taxon>Boudabousia</taxon>
    </lineage>
</organism>
<evidence type="ECO:0000256" key="1">
    <source>
        <dbReference type="SAM" id="Phobius"/>
    </source>
</evidence>
<keyword evidence="1" id="KW-0472">Membrane</keyword>
<evidence type="ECO:0000313" key="3">
    <source>
        <dbReference type="Proteomes" id="UP000176288"/>
    </source>
</evidence>
<feature type="transmembrane region" description="Helical" evidence="1">
    <location>
        <begin position="44"/>
        <end position="65"/>
    </location>
</feature>
<name>A0A1D9MIZ4_9ACTO</name>
<accession>A0A1D9MIZ4</accession>
<keyword evidence="1" id="KW-0812">Transmembrane</keyword>
<dbReference type="Pfam" id="PF14019">
    <property type="entry name" value="DUF4235"/>
    <property type="match status" value="1"/>
</dbReference>
<keyword evidence="3" id="KW-1185">Reference proteome</keyword>
<sequence length="87" mass="9011">MDIAWKVINGVALAGAALVANTVVKSGWKALTGNTPPAPGDEEATARLAEVLIFGALSGLVMAAARRTAVRSANKWYGGSKFNQLEV</sequence>
<proteinExistence type="predicted"/>
<feature type="transmembrane region" description="Helical" evidence="1">
    <location>
        <begin position="7"/>
        <end position="24"/>
    </location>
</feature>
<protein>
    <recommendedName>
        <fullName evidence="4">DUF4235 domain-containing protein</fullName>
    </recommendedName>
</protein>
<keyword evidence="1" id="KW-1133">Transmembrane helix</keyword>